<dbReference type="EMBL" id="RXIL01000054">
    <property type="protein sequence ID" value="RZN70531.1"/>
    <property type="molecule type" value="Genomic_DNA"/>
</dbReference>
<evidence type="ECO:0000313" key="3">
    <source>
        <dbReference type="Proteomes" id="UP000320766"/>
    </source>
</evidence>
<dbReference type="AlphaFoldDB" id="A0A520KXE7"/>
<dbReference type="PROSITE" id="PS51354">
    <property type="entry name" value="GLUTAREDOXIN_2"/>
    <property type="match status" value="1"/>
</dbReference>
<name>A0A520KXE7_9EURY</name>
<accession>A0A520KXE7</accession>
<proteinExistence type="predicted"/>
<organism evidence="2 3">
    <name type="scientific">Candidatus Methanolliviera hydrocarbonicum</name>
    <dbReference type="NCBI Taxonomy" id="2491085"/>
    <lineage>
        <taxon>Archaea</taxon>
        <taxon>Methanobacteriati</taxon>
        <taxon>Methanobacteriota</taxon>
        <taxon>Candidatus Methanoliparia</taxon>
        <taxon>Candidatus Methanoliparales</taxon>
        <taxon>Candidatus Methanollivieraceae</taxon>
        <taxon>Candidatus Methanolliviera</taxon>
    </lineage>
</organism>
<evidence type="ECO:0000259" key="1">
    <source>
        <dbReference type="Pfam" id="PF00462"/>
    </source>
</evidence>
<dbReference type="Gene3D" id="3.40.30.10">
    <property type="entry name" value="Glutaredoxin"/>
    <property type="match status" value="1"/>
</dbReference>
<dbReference type="InterPro" id="IPR036249">
    <property type="entry name" value="Thioredoxin-like_sf"/>
</dbReference>
<sequence>MKIEIFTLPVCPKCHLLMDKMEEIGVKFEELSMSDPKSATELLMNDIYTNVTPVLFLNGKYYTHRELFDGEYVRENIIKLLKNQRFVLSHTGGVGR</sequence>
<dbReference type="Pfam" id="PF00462">
    <property type="entry name" value="Glutaredoxin"/>
    <property type="match status" value="1"/>
</dbReference>
<comment type="caution">
    <text evidence="2">The sequence shown here is derived from an EMBL/GenBank/DDBJ whole genome shotgun (WGS) entry which is preliminary data.</text>
</comment>
<feature type="domain" description="Glutaredoxin" evidence="1">
    <location>
        <begin position="3"/>
        <end position="61"/>
    </location>
</feature>
<dbReference type="Proteomes" id="UP000320766">
    <property type="component" value="Unassembled WGS sequence"/>
</dbReference>
<gene>
    <name evidence="2" type="ORF">EF807_03090</name>
</gene>
<protein>
    <submittedName>
        <fullName evidence="2">NrdH-redoxin</fullName>
    </submittedName>
</protein>
<dbReference type="SUPFAM" id="SSF52833">
    <property type="entry name" value="Thioredoxin-like"/>
    <property type="match status" value="1"/>
</dbReference>
<evidence type="ECO:0000313" key="2">
    <source>
        <dbReference type="EMBL" id="RZN70531.1"/>
    </source>
</evidence>
<reference evidence="2 3" key="1">
    <citation type="journal article" date="2019" name="Nat. Microbiol.">
        <title>Wide diversity of methane and short-chain alkane metabolisms in uncultured archaea.</title>
        <authorList>
            <person name="Borrel G."/>
            <person name="Adam P.S."/>
            <person name="McKay L.J."/>
            <person name="Chen L.X."/>
            <person name="Sierra-Garcia I.N."/>
            <person name="Sieber C.M."/>
            <person name="Letourneur Q."/>
            <person name="Ghozlane A."/>
            <person name="Andersen G.L."/>
            <person name="Li W.J."/>
            <person name="Hallam S.J."/>
            <person name="Muyzer G."/>
            <person name="de Oliveira V.M."/>
            <person name="Inskeep W.P."/>
            <person name="Banfield J.F."/>
            <person name="Gribaldo S."/>
        </authorList>
    </citation>
    <scope>NUCLEOTIDE SEQUENCE [LARGE SCALE GENOMIC DNA]</scope>
    <source>
        <strain evidence="2">NM1b</strain>
    </source>
</reference>
<dbReference type="InterPro" id="IPR002109">
    <property type="entry name" value="Glutaredoxin"/>
</dbReference>